<dbReference type="InterPro" id="IPR035781">
    <property type="entry name" value="SPRY_HECTD4"/>
</dbReference>
<dbReference type="Gene3D" id="3.30.2410.10">
    <property type="entry name" value="Hect, E3 ligase catalytic domain"/>
    <property type="match status" value="1"/>
</dbReference>
<gene>
    <name evidence="6" type="ORF">OFUS_LOCUS25340</name>
</gene>
<evidence type="ECO:0000313" key="7">
    <source>
        <dbReference type="Proteomes" id="UP000749559"/>
    </source>
</evidence>
<feature type="region of interest" description="Disordered" evidence="3">
    <location>
        <begin position="2565"/>
        <end position="2605"/>
    </location>
</feature>
<dbReference type="GO" id="GO:0004842">
    <property type="term" value="F:ubiquitin-protein transferase activity"/>
    <property type="evidence" value="ECO:0007669"/>
    <property type="project" value="InterPro"/>
</dbReference>
<feature type="compositionally biased region" description="Acidic residues" evidence="3">
    <location>
        <begin position="2641"/>
        <end position="2651"/>
    </location>
</feature>
<dbReference type="Gene3D" id="2.60.120.920">
    <property type="match status" value="1"/>
</dbReference>
<dbReference type="InterPro" id="IPR000569">
    <property type="entry name" value="HECT_dom"/>
</dbReference>
<protein>
    <recommendedName>
        <fullName evidence="8">E3 ubiquitin-protein ligase HECTD4</fullName>
    </recommendedName>
</protein>
<dbReference type="GO" id="GO:0042593">
    <property type="term" value="P:glucose homeostasis"/>
    <property type="evidence" value="ECO:0007669"/>
    <property type="project" value="TreeGrafter"/>
</dbReference>
<dbReference type="PROSITE" id="PS50237">
    <property type="entry name" value="HECT"/>
    <property type="match status" value="1"/>
</dbReference>
<feature type="region of interest" description="Disordered" evidence="3">
    <location>
        <begin position="3308"/>
        <end position="3390"/>
    </location>
</feature>
<dbReference type="InterPro" id="IPR035983">
    <property type="entry name" value="Hect_E3_ubiquitin_ligase"/>
</dbReference>
<sequence length="4335" mass="479935">MSGDQDTTQWLSVTEETLFLHDGLIRVTDLVELPSDVNTAHEIDHEMVCFDSTSPAELSKCLLRVCGTYNNAFARLLEYRLNALRGLWEAKSQLAIAEQTDRDTSNEEAIALLKKQGLWKESDNATFSTRVSLLLCLPLLQSQSRMDPALCGVTAELLLNCLRDCPPLSLMKEPTDCLNGLEHLLSTWLEDAEEFVDQIDYRDDIQRMNTASALVALACARGQLKMFIHTIQLLQQLKDLETLPVADIMLKLLMTEGGPGQPTSLLGRQHIVCWGYNCLLLTHEKTQTGSKDKDQSQGPEGRRSLACDGKFLYMTDPHGKGIAKVGTGLHGTLRGYVYACNTDIGPGVLAYGSENLIYRPLSFDSESESSNFFQLIDSSTLQLIKTIPLPDQYTNISTPTITIALCGDGAYFYWIWTSVQNDKTKSQDIYLDTFQFNDDESCVTALSETVVLQKKDDSNTKAINDTLLSRLRPYSRAASAATLVALTGDPPPSAALPRKEEASVPSSCGFTVKTLQKTPIYCDGTTVVMLSSSTGSSSANSAARSLFGGGGSLAGLRCLATNTCFSVNDGQFQSRIDLVDAPTSSLARDAALQTLGVCFDVKNNMIWTCTNDWVDQYLNPGHLASHHMLHRLGLETNRQIPDFPNNFMETKQVIDYLLEHVSSMCIHQNNSSLLHSPLGCYILQQQPADLIHIERVCAILDKAFHTRDEHIIRCCLIVLQLVFRMSVFKTDQDKDKKLLCKTKRLLWQIMDMYRLDETVHDIQREACLVVSTGLTVLYHTPEDQDKLLHSILTEGAKVPGMVFLRDLLLVGFVDQLQNSYDKYDQSSSFILKEDILNYILKIVVQESCVLLRECKTKSKANFDHLQMSVPEASPCLRYLMALQSYLLRLAVLHVHNTEGGKVKRITQPLKELQEALLSLASKIFAGCYEVLEVLLETCNTIINEMKEESECRLQGLERVAKATIVGHLLPVLLTVMTHHNLKFLPIADKLMPELVQLVVLTSQAALLLKSQVHAVHDSSQDIADLGGIIGETLDIENIEVEGEEEQGFLTGLNIPAPWSTGRTIETIHPVRDNYKLKETVHIPGARFLYMRFDPRSSSQYDYDKLIVYAGPNTSGRKVAEYGGNTFGYGSRSVLGGGWPKDLVKIDGDTVTLSFEMRSGREHNTPDKAMWGFLVTVRAQEATEEVTNGLPFLADLALGLSVLACSMLNLLYQGPEKTTDEMSCETLLKSKLLQRCIWQRETGTPFPIQTTGPVDIPIDEESELNLPNMASDLARIKLPAEIIVKLRSLSGRQNPTLRPSIREVIRADDLQEAVISATIKHLSLSETVRHLGSVIDNKSEDYWLLDNVMTEVFRKYDALIRQLQTLADLEQKWQLEVEEMVAGTQDINEAFFIDYHLQENKEKELAFLCYLKNVEMDHGNHDNTVNNLREKLEQEVSAATSDQNSSCKPKISMMKTRELVAGILEKLNLLLTVTIAPEQSHSRTYSRMTSQANEAQRMVASVMVHSDTDVLKSSLTYNRSLSAPSHIESSQDDSILDIMKLQRGRERRGAATLLQDLVVDEKPDRPPHVIIIDQLFNFIGSNQEKAVSCKIFLSAAHVRWRRGHTRKQALVHMKELLGAALRVGGATHLVAAVTSVIQSGPRIEELTCGGMVDVVRDAFSETMTAVVQLAARYPIACCNSIGLLSIIPYTRAEEKCLVRCGLVHLLDKLCSLSSCLKGERTEGGSSEGQTTRERVSLMAWAGFQVLANRCVSWEQEDTPYHPEQLEHSGLARQVSMLLTHHLVRATESSGNEAAGTEALQEVLTLLNNLSRSKMGKTILSQADCVSKLLSLLLDQRPSPKLVLIILQLCRVALPLMSAEECDKVDLPAWGSNLYTAEDSGHKDAPSKIVSLLLAKLGDFVVPGGHTTIFSRRPSAELNSQGGASSSNKEKADGEIQDGRLSVFIHKRSDQSSHEVIQPLISSDTRPFRLGGGANMERVVRMDREMTKTGRAEVCTEDTVTALRRAAKWALLGLVISTGPPQEVNTQGSTPGDKKKTGSEVVCKERNADLARTDPVRPFISGHVANSMSAEVIALLHGLLCAPETTTAQVWANVVEKVISGALECIPHLVKALENIGSPRYDQGELMSLAKQANAALCALGGFKETVKPGCEVQITGEGLGDCRGTVISVSEQTGLATVALLVGPNDTTPRYSDTIQVPLVRLQHPRNKPLPLQELSMTDSIVSAILTLLLPQNGNESSMQQALPSHGDGTSMPNQVCRVVAEIRARACQVLSNHLTNANFASAFIQHSSTCIDMLKSLAKDCSSGDRLTLVASRCEQLRMLYRDCAKPPPPSSKLINKTAKEICWDVSRAFPPVRACMFSHGLTGVTFLGDPSVSSGLPRGTMVYATQPIPQQAPSFYWEIEICSFGDNQEDGGPLISFGFMPSAEKKDGAWTNPVGTFLFHNNGRAVHYNGSSLLQWKSLRLDCTLNAGDVAGIGWERQGEVAPVLGQNVKGSVFFTHNGRKLVSTLDDVSGAMWPVVHIQKKNTRIKANFGSRPFAFAAGRSHRDAADDCSDALHEIKENFRSLPFQMGSDSESEGTVSTSSSSLDSSLPQTPVGPPCRLPGMPRPTKEYNSELSRHYKVAPCYDNFSTTGPDRYQVTNQDEESDVDDANQSEPNEDHYALIVKAWEQKVFPTIRRRFRNEAERKDGLEQIRGALQLGMTDIARQTVEFLYEENGGMPRDLHLPTIDDIKEELAKFTIERVKKGTTVMICNVDTGPNGATVLPKFAVRGMIKTLGLSGIVLDVDQSHDLIQVETYLRSEGVLVRYWYPIEVLERPPQGFRKIGATGQQADLDTTNVFIHRELIKYEGMLARMYCRSALLELINQCNSPTMQLSTMLCNIGSNMAASAAVLQDLDVENLQLLSNELLAYPSSQGPVTSTSLVISESPAKCQASHTCSASDVFYWDSDRLKRELWVSIAQAANQGEDYVIELTSQICVCLQTAPELFPCEEFPINEIKVNTDVHFPGAAFLIVSCKTTDGKPSKSDTPYKSPWARVFTYNGHRVKKNGESSKQEVLTYPRDTNTGSQSHEQYTPMLLACDRLHIKAGISPPPGFILTIHAVPAQFCLAIAYIETLTTDWHISAQKREDDKIRAWKSAALSDDCKIDAQVKSPEGHVMSPIRQYQDVGVTIGALHHVVELITGYMTRTDIPAMLKEYMFHVLAQSIRRLKHCDTEVSKVFPECTSSLSPSLSLFISLQTELKNLYELETKEMGSGSTPSGYGIGLGYTDNGRFSTYFQALLEVCLAIAENTAASQTGFLASKSVSPWEPATSEDTVSLLPPPTSPVTSKRKRLKIKRDRDRSSAISSGSPRSSESDSSISDVPARLTGPGSSTSGTPTPRTPTPTPCSSSTSVTSAKEDMLWFHRALTMSQILRHITCGKSQFVHIMNDAISDATHSLVEPTAHSRLIILTGIPTKLNPEVVKGAIRRACNTHGGLFKDEVFVPLDSEVIQIEAEASQSETDVSTSEHNNKAASPGTCKSDPNLPIPRPLKGYAVLELRSRSKVEAAIKVLTKDKQLIEGLTINENDIVDMPDESFSISTVQSTFLSETQANSAVEHFLSSKLILEKHDLTDAFMIVLTEIFHSCFITDQNLMSSSEVGHKSGYICLTRDQILSDTPGNMLHQYFSNIRPIKKTLTEHVNFVLRRYGLTQGADKPESPEKSGGKPKPVKKSKSKEKAALGSSSQTRTSPKEKQHVKPRDTKETPEKAKSEFSPKHVKEVRKEEERLLTLDGFLQYSIERSAQDPRSVWRALVACGFDLHFDRFACIDDCQAKQMAEQWTPERDSALASYVNTLCRKLAVSPARLHPHEVYMTQHELSSAELSCLQDLPVESLRLRFALLQSVNKSLETFFLPLVDLRTTSVFNHSIAALLAQARGLIFIDTKTVFMNRVLNTTAKRKIDQAPPEIMLDPLEHVGGDKSVLPQSTHLSQAYRQLAAVPSSDLCVRIASGGDPMYSFNVRMAGEEVHGTSGSFRHFLWQIARELQQLEILIPCPSSASQKNKGKLILKPGPMTYSEERFLIFFGQLLGITIRADIPIGLDLLYIFWKSLCGLDLDPITDLQEADILSYNYIKKFEIAENEAELQVLFSECCPRFVYTAITGEEVELIPGGANIFVSWDKRQQYADAIRQLRMTELQCQSRMKALKAGIGTIVPVQLIPLFTPLDLQLRTCGLPEVNLDFLKAHTMYQVGLMETDKHIEYFWNALESFSPDDLSKFIKFACNQERIPQTCPCRDGGADTAHVPPYPMKIAPPDGAGNPDVRYIRVETCMFMIKLPQYSSQTIMTERLLYAIHCREDPLSG</sequence>
<dbReference type="Pfam" id="PF00632">
    <property type="entry name" value="HECT"/>
    <property type="match status" value="1"/>
</dbReference>
<dbReference type="SMART" id="SM00119">
    <property type="entry name" value="HECTc"/>
    <property type="match status" value="1"/>
</dbReference>
<feature type="compositionally biased region" description="Polar residues" evidence="3">
    <location>
        <begin position="1915"/>
        <end position="1925"/>
    </location>
</feature>
<feature type="compositionally biased region" description="Polar residues" evidence="3">
    <location>
        <begin position="3494"/>
        <end position="3505"/>
    </location>
</feature>
<dbReference type="InterPro" id="IPR043136">
    <property type="entry name" value="B30.2/SPRY_sf"/>
</dbReference>
<keyword evidence="7" id="KW-1185">Reference proteome</keyword>
<evidence type="ECO:0000313" key="6">
    <source>
        <dbReference type="EMBL" id="CAH1801559.1"/>
    </source>
</evidence>
<dbReference type="PANTHER" id="PTHR46435:SF1">
    <property type="entry name" value="E3 UBIQUITIN-PROTEIN LIGASE HECTD4-RELATED"/>
    <property type="match status" value="1"/>
</dbReference>
<dbReference type="InterPro" id="IPR001870">
    <property type="entry name" value="B30.2/SPRY"/>
</dbReference>
<feature type="compositionally biased region" description="Low complexity" evidence="3">
    <location>
        <begin position="2570"/>
        <end position="2590"/>
    </location>
</feature>
<evidence type="ECO:0000256" key="1">
    <source>
        <dbReference type="ARBA" id="ARBA00022786"/>
    </source>
</evidence>
<dbReference type="CDD" id="cd13735">
    <property type="entry name" value="SPRY_HECT_like"/>
    <property type="match status" value="1"/>
</dbReference>
<evidence type="ECO:0000259" key="4">
    <source>
        <dbReference type="PROSITE" id="PS50188"/>
    </source>
</evidence>
<feature type="region of interest" description="Disordered" evidence="3">
    <location>
        <begin position="3494"/>
        <end position="3521"/>
    </location>
</feature>
<feature type="compositionally biased region" description="Polar residues" evidence="3">
    <location>
        <begin position="2630"/>
        <end position="2640"/>
    </location>
</feature>
<dbReference type="SUPFAM" id="SSF56204">
    <property type="entry name" value="Hect, E3 ligase catalytic domain"/>
    <property type="match status" value="1"/>
</dbReference>
<dbReference type="EMBL" id="CAIIXF020000012">
    <property type="protein sequence ID" value="CAH1801559.1"/>
    <property type="molecule type" value="Genomic_DNA"/>
</dbReference>
<dbReference type="PROSITE" id="PS50188">
    <property type="entry name" value="B302_SPRY"/>
    <property type="match status" value="1"/>
</dbReference>
<evidence type="ECO:0000259" key="5">
    <source>
        <dbReference type="PROSITE" id="PS50237"/>
    </source>
</evidence>
<feature type="compositionally biased region" description="Basic and acidic residues" evidence="3">
    <location>
        <begin position="3691"/>
        <end position="3700"/>
    </location>
</feature>
<dbReference type="Gene3D" id="3.90.1750.10">
    <property type="entry name" value="Hect, E3 ligase catalytic domains"/>
    <property type="match status" value="1"/>
</dbReference>
<dbReference type="PANTHER" id="PTHR46435">
    <property type="entry name" value="E3 UBIQUITIN-PROTEIN LIGASE HECTD4-RELATED"/>
    <property type="match status" value="1"/>
</dbReference>
<dbReference type="OrthoDB" id="5986060at2759"/>
<keyword evidence="1 2" id="KW-0833">Ubl conjugation pathway</keyword>
<feature type="region of interest" description="Disordered" evidence="3">
    <location>
        <begin position="1910"/>
        <end position="1933"/>
    </location>
</feature>
<feature type="domain" description="B30.2/SPRY" evidence="4">
    <location>
        <begin position="2322"/>
        <end position="2536"/>
    </location>
</feature>
<feature type="compositionally biased region" description="Basic and acidic residues" evidence="3">
    <location>
        <begin position="3726"/>
        <end position="3758"/>
    </location>
</feature>
<proteinExistence type="predicted"/>
<evidence type="ECO:0000256" key="2">
    <source>
        <dbReference type="PROSITE-ProRule" id="PRU00104"/>
    </source>
</evidence>
<dbReference type="Proteomes" id="UP000749559">
    <property type="component" value="Unassembled WGS sequence"/>
</dbReference>
<feature type="region of interest" description="Disordered" evidence="3">
    <location>
        <begin position="3688"/>
        <end position="3758"/>
    </location>
</feature>
<feature type="compositionally biased region" description="Low complexity" evidence="3">
    <location>
        <begin position="3341"/>
        <end position="3376"/>
    </location>
</feature>
<dbReference type="Gene3D" id="3.30.2160.10">
    <property type="entry name" value="Hect, E3 ligase catalytic domain"/>
    <property type="match status" value="1"/>
</dbReference>
<feature type="region of interest" description="Disordered" evidence="3">
    <location>
        <begin position="2630"/>
        <end position="2654"/>
    </location>
</feature>
<reference evidence="6" key="1">
    <citation type="submission" date="2022-03" db="EMBL/GenBank/DDBJ databases">
        <authorList>
            <person name="Martin C."/>
        </authorList>
    </citation>
    <scope>NUCLEOTIDE SEQUENCE</scope>
</reference>
<comment type="caution">
    <text evidence="6">The sequence shown here is derived from an EMBL/GenBank/DDBJ whole genome shotgun (WGS) entry which is preliminary data.</text>
</comment>
<evidence type="ECO:0008006" key="8">
    <source>
        <dbReference type="Google" id="ProtNLM"/>
    </source>
</evidence>
<dbReference type="InterPro" id="IPR043366">
    <property type="entry name" value="HECTD4"/>
</dbReference>
<feature type="domain" description="HECT" evidence="5">
    <location>
        <begin position="3985"/>
        <end position="4335"/>
    </location>
</feature>
<name>A0A8S4Q6P2_OWEFU</name>
<accession>A0A8S4Q6P2</accession>
<feature type="active site" description="Glycyl thioester intermediate" evidence="2">
    <location>
        <position position="4303"/>
    </location>
</feature>
<evidence type="ECO:0000256" key="3">
    <source>
        <dbReference type="SAM" id="MobiDB-lite"/>
    </source>
</evidence>
<organism evidence="6 7">
    <name type="scientific">Owenia fusiformis</name>
    <name type="common">Polychaete worm</name>
    <dbReference type="NCBI Taxonomy" id="6347"/>
    <lineage>
        <taxon>Eukaryota</taxon>
        <taxon>Metazoa</taxon>
        <taxon>Spiralia</taxon>
        <taxon>Lophotrochozoa</taxon>
        <taxon>Annelida</taxon>
        <taxon>Polychaeta</taxon>
        <taxon>Sedentaria</taxon>
        <taxon>Canalipalpata</taxon>
        <taxon>Sabellida</taxon>
        <taxon>Oweniida</taxon>
        <taxon>Oweniidae</taxon>
        <taxon>Owenia</taxon>
    </lineage>
</organism>